<dbReference type="Gene3D" id="3.90.550.10">
    <property type="entry name" value="Spore Coat Polysaccharide Biosynthesis Protein SpsA, Chain A"/>
    <property type="match status" value="1"/>
</dbReference>
<dbReference type="Pfam" id="PF00535">
    <property type="entry name" value="Glycos_transf_2"/>
    <property type="match status" value="1"/>
</dbReference>
<feature type="domain" description="Glycosyltransferase 2-like" evidence="5">
    <location>
        <begin position="45"/>
        <end position="152"/>
    </location>
</feature>
<keyword evidence="2 6" id="KW-0328">Glycosyltransferase</keyword>
<dbReference type="Proteomes" id="UP001163328">
    <property type="component" value="Chromosome"/>
</dbReference>
<dbReference type="RefSeq" id="WP_264433762.1">
    <property type="nucleotide sequence ID" value="NZ_CP081495.1"/>
</dbReference>
<dbReference type="InterPro" id="IPR001173">
    <property type="entry name" value="Glyco_trans_2-like"/>
</dbReference>
<evidence type="ECO:0000256" key="3">
    <source>
        <dbReference type="ARBA" id="ARBA00022679"/>
    </source>
</evidence>
<keyword evidence="4" id="KW-0472">Membrane</keyword>
<reference evidence="6" key="1">
    <citation type="submission" date="2021-08" db="EMBL/GenBank/DDBJ databases">
        <title>Flavobacterium sp. strain CC-SYL302.</title>
        <authorList>
            <person name="Lin S.-Y."/>
            <person name="Lee T.-H."/>
            <person name="Young C.-C."/>
        </authorList>
    </citation>
    <scope>NUCLEOTIDE SEQUENCE</scope>
    <source>
        <strain evidence="6">CC-SYL302</strain>
    </source>
</reference>
<dbReference type="SUPFAM" id="SSF53448">
    <property type="entry name" value="Nucleotide-diphospho-sugar transferases"/>
    <property type="match status" value="1"/>
</dbReference>
<comment type="similarity">
    <text evidence="1">Belongs to the glycosyltransferase 2 family.</text>
</comment>
<dbReference type="EC" id="2.4.-.-" evidence="6"/>
<feature type="transmembrane region" description="Helical" evidence="4">
    <location>
        <begin position="6"/>
        <end position="27"/>
    </location>
</feature>
<dbReference type="EMBL" id="CP081495">
    <property type="protein sequence ID" value="UYW01312.1"/>
    <property type="molecule type" value="Genomic_DNA"/>
</dbReference>
<keyword evidence="4" id="KW-1133">Transmembrane helix</keyword>
<dbReference type="GO" id="GO:0016757">
    <property type="term" value="F:glycosyltransferase activity"/>
    <property type="evidence" value="ECO:0007669"/>
    <property type="project" value="UniProtKB-KW"/>
</dbReference>
<keyword evidence="3 6" id="KW-0808">Transferase</keyword>
<dbReference type="InterPro" id="IPR029044">
    <property type="entry name" value="Nucleotide-diphossugar_trans"/>
</dbReference>
<keyword evidence="7" id="KW-1185">Reference proteome</keyword>
<evidence type="ECO:0000259" key="5">
    <source>
        <dbReference type="Pfam" id="PF00535"/>
    </source>
</evidence>
<feature type="transmembrane region" description="Helical" evidence="4">
    <location>
        <begin position="288"/>
        <end position="309"/>
    </location>
</feature>
<protein>
    <submittedName>
        <fullName evidence="6">Glycosyltransferase</fullName>
        <ecNumber evidence="6">2.4.-.-</ecNumber>
    </submittedName>
</protein>
<evidence type="ECO:0000313" key="6">
    <source>
        <dbReference type="EMBL" id="UYW01312.1"/>
    </source>
</evidence>
<feature type="transmembrane region" description="Helical" evidence="4">
    <location>
        <begin position="346"/>
        <end position="366"/>
    </location>
</feature>
<sequence length="372" mass="41776">MEIVVYFIAVVLVYYSIQLGLLIYGVLKAKKFAYSTFPEVAIKFTIVIPFKNEANNLPHLLASITNLNYDKNNFEIILVDDASTDASVQVIADWRLANPFIQTTILTNVVVSKSSKKDAISRAVSVAKNDWIITTDADCILPANFLACYAAYVFQNSEQSFIIGGVGVEPSHKFLFQYQALDFASLQAVTLGSCFIDETFMCNGANLAFTKQFFAKVKGYDGVNHIASGDDVFLLQKALQYKSNCVGYLLHQDATIITEPVLSWSALVKQRARWGAKATAYQSAYPKVLGIITLLANFSVIFLLVALFIPSYFAISLLLLTIKFVCELALLTCFKKHTEWVSLRYFPISFLLYPFFTLLVTLRMLFFTPRWK</sequence>
<organism evidence="6 7">
    <name type="scientific">Flavobacterium agricola</name>
    <dbReference type="NCBI Taxonomy" id="2870839"/>
    <lineage>
        <taxon>Bacteria</taxon>
        <taxon>Pseudomonadati</taxon>
        <taxon>Bacteroidota</taxon>
        <taxon>Flavobacteriia</taxon>
        <taxon>Flavobacteriales</taxon>
        <taxon>Flavobacteriaceae</taxon>
        <taxon>Flavobacterium</taxon>
    </lineage>
</organism>
<evidence type="ECO:0000313" key="7">
    <source>
        <dbReference type="Proteomes" id="UP001163328"/>
    </source>
</evidence>
<keyword evidence="4" id="KW-0812">Transmembrane</keyword>
<gene>
    <name evidence="6" type="ORF">K5I29_12835</name>
</gene>
<feature type="transmembrane region" description="Helical" evidence="4">
    <location>
        <begin position="315"/>
        <end position="334"/>
    </location>
</feature>
<name>A0ABY6LYA6_9FLAO</name>
<evidence type="ECO:0000256" key="1">
    <source>
        <dbReference type="ARBA" id="ARBA00006739"/>
    </source>
</evidence>
<evidence type="ECO:0000256" key="4">
    <source>
        <dbReference type="SAM" id="Phobius"/>
    </source>
</evidence>
<dbReference type="PANTHER" id="PTHR43630">
    <property type="entry name" value="POLY-BETA-1,6-N-ACETYL-D-GLUCOSAMINE SYNTHASE"/>
    <property type="match status" value="1"/>
</dbReference>
<evidence type="ECO:0000256" key="2">
    <source>
        <dbReference type="ARBA" id="ARBA00022676"/>
    </source>
</evidence>
<proteinExistence type="inferred from homology"/>
<dbReference type="PANTHER" id="PTHR43630:SF1">
    <property type="entry name" value="POLY-BETA-1,6-N-ACETYL-D-GLUCOSAMINE SYNTHASE"/>
    <property type="match status" value="1"/>
</dbReference>
<accession>A0ABY6LYA6</accession>